<keyword evidence="7" id="KW-0325">Glycoprotein</keyword>
<keyword evidence="3 9" id="KW-0732">Signal</keyword>
<dbReference type="CDD" id="cd00063">
    <property type="entry name" value="FN3"/>
    <property type="match status" value="1"/>
</dbReference>
<dbReference type="PANTHER" id="PTHR23037">
    <property type="entry name" value="CYTOKINE RECEPTOR"/>
    <property type="match status" value="1"/>
</dbReference>
<evidence type="ECO:0000256" key="3">
    <source>
        <dbReference type="ARBA" id="ARBA00022729"/>
    </source>
</evidence>
<evidence type="ECO:0000256" key="4">
    <source>
        <dbReference type="ARBA" id="ARBA00022989"/>
    </source>
</evidence>
<evidence type="ECO:0000256" key="9">
    <source>
        <dbReference type="SAM" id="SignalP"/>
    </source>
</evidence>
<comment type="subcellular location">
    <subcellularLocation>
        <location evidence="1">Membrane</location>
        <topology evidence="1">Single-pass type I membrane protein</topology>
    </subcellularLocation>
</comment>
<dbReference type="SUPFAM" id="SSF49265">
    <property type="entry name" value="Fibronectin type III"/>
    <property type="match status" value="2"/>
</dbReference>
<accession>A0A8C9PNC8</accession>
<keyword evidence="2" id="KW-0812">Transmembrane</keyword>
<evidence type="ECO:0000256" key="1">
    <source>
        <dbReference type="ARBA" id="ARBA00004479"/>
    </source>
</evidence>
<dbReference type="PROSITE" id="PS01355">
    <property type="entry name" value="HEMATOPO_REC_S_F1"/>
    <property type="match status" value="1"/>
</dbReference>
<dbReference type="Ensembl" id="ENSSDAT00000011149.1">
    <property type="protein sequence ID" value="ENSSDAP00000009822.1"/>
    <property type="gene ID" value="ENSSDAG00000008857.1"/>
</dbReference>
<dbReference type="PANTHER" id="PTHR23037:SF7">
    <property type="entry name" value="INTERLEUKIN-21 RECEPTOR"/>
    <property type="match status" value="1"/>
</dbReference>
<dbReference type="Gene3D" id="2.60.40.10">
    <property type="entry name" value="Immunoglobulins"/>
    <property type="match status" value="2"/>
</dbReference>
<organism evidence="11 12">
    <name type="scientific">Spermophilus dauricus</name>
    <name type="common">Daurian ground squirrel</name>
    <dbReference type="NCBI Taxonomy" id="99837"/>
    <lineage>
        <taxon>Eukaryota</taxon>
        <taxon>Metazoa</taxon>
        <taxon>Chordata</taxon>
        <taxon>Craniata</taxon>
        <taxon>Vertebrata</taxon>
        <taxon>Euteleostomi</taxon>
        <taxon>Mammalia</taxon>
        <taxon>Eutheria</taxon>
        <taxon>Euarchontoglires</taxon>
        <taxon>Glires</taxon>
        <taxon>Rodentia</taxon>
        <taxon>Sciuromorpha</taxon>
        <taxon>Sciuridae</taxon>
        <taxon>Xerinae</taxon>
        <taxon>Marmotini</taxon>
        <taxon>Spermophilus</taxon>
    </lineage>
</organism>
<dbReference type="Proteomes" id="UP000694422">
    <property type="component" value="Unplaced"/>
</dbReference>
<reference evidence="11" key="2">
    <citation type="submission" date="2025-09" db="UniProtKB">
        <authorList>
            <consortium name="Ensembl"/>
        </authorList>
    </citation>
    <scope>IDENTIFICATION</scope>
</reference>
<keyword evidence="12" id="KW-1185">Reference proteome</keyword>
<proteinExistence type="predicted"/>
<evidence type="ECO:0000256" key="2">
    <source>
        <dbReference type="ARBA" id="ARBA00022692"/>
    </source>
</evidence>
<evidence type="ECO:0000256" key="7">
    <source>
        <dbReference type="ARBA" id="ARBA00023180"/>
    </source>
</evidence>
<evidence type="ECO:0000259" key="10">
    <source>
        <dbReference type="PROSITE" id="PS50853"/>
    </source>
</evidence>
<dbReference type="InterPro" id="IPR003961">
    <property type="entry name" value="FN3_dom"/>
</dbReference>
<feature type="domain" description="Fibronectin type-III" evidence="10">
    <location>
        <begin position="119"/>
        <end position="228"/>
    </location>
</feature>
<feature type="chain" id="PRO_5034935848" evidence="9">
    <location>
        <begin position="20"/>
        <end position="540"/>
    </location>
</feature>
<dbReference type="InterPro" id="IPR003531">
    <property type="entry name" value="Hempt_rcpt_S_F1_CS"/>
</dbReference>
<evidence type="ECO:0000256" key="5">
    <source>
        <dbReference type="ARBA" id="ARBA00023136"/>
    </source>
</evidence>
<dbReference type="GO" id="GO:0004896">
    <property type="term" value="F:cytokine receptor activity"/>
    <property type="evidence" value="ECO:0007669"/>
    <property type="project" value="InterPro"/>
</dbReference>
<dbReference type="PROSITE" id="PS50853">
    <property type="entry name" value="FN3"/>
    <property type="match status" value="1"/>
</dbReference>
<evidence type="ECO:0000256" key="8">
    <source>
        <dbReference type="SAM" id="MobiDB-lite"/>
    </source>
</evidence>
<evidence type="ECO:0000313" key="12">
    <source>
        <dbReference type="Proteomes" id="UP000694422"/>
    </source>
</evidence>
<dbReference type="GO" id="GO:0009897">
    <property type="term" value="C:external side of plasma membrane"/>
    <property type="evidence" value="ECO:0007669"/>
    <property type="project" value="TreeGrafter"/>
</dbReference>
<dbReference type="AlphaFoldDB" id="A0A8C9PNC8"/>
<keyword evidence="6" id="KW-0675">Receptor</keyword>
<feature type="region of interest" description="Disordered" evidence="8">
    <location>
        <begin position="405"/>
        <end position="442"/>
    </location>
</feature>
<reference evidence="11" key="1">
    <citation type="submission" date="2025-08" db="UniProtKB">
        <authorList>
            <consortium name="Ensembl"/>
        </authorList>
    </citation>
    <scope>IDENTIFICATION</scope>
</reference>
<keyword evidence="4" id="KW-1133">Transmembrane helix</keyword>
<feature type="compositionally biased region" description="Gly residues" evidence="8">
    <location>
        <begin position="411"/>
        <end position="425"/>
    </location>
</feature>
<evidence type="ECO:0000313" key="11">
    <source>
        <dbReference type="Ensembl" id="ENSSDAP00000009822.1"/>
    </source>
</evidence>
<sequence>MPRGWAVPVLLLVLQGGWGCRDLGCYTDYLETVTCVLETWSLHPGTLTLTWQDQYGELGDEVTSCSLHRSSHNATHAKYTCHMDVFHFMPDDVFSVNVTDPSGNSSRECGSFVLADSIKPAPPFNVTVTFSGHYNVSWCSDYEEPAFYALRGRMQYELQYRNRGDPWARSPVTKLVSVDSRSVSLLPLEFRQGSSYELQVRAGPQPGSSFRGTWSEWSDPVIFQTPEGWGPPQLLLLLLLVILGPVLVFLGLKGRGMGHGPSEWVGSPFCAPSLDPGPWGTVVLSTLELPACVPPRSPAKGLESPGLAGPADLLEADGVSEPRSWGPASPRAGGSGGSAFGEERDRPYGLVSIDTVTVVDAEGPCTWPCSCGDDGYPALSLDASLEPGPGDLLLGPATTVLSCGWGSEPGQPGGGEAPVQGGWGEKPGDTDSLGPGPSEAGTRGFRASNRLAVSLGNSPCHQGSFLASAAHFKKSPFVPSKIFIKHQVQAGPGARRCEPRVGTVPTGPALCTHRCGGHMEEPAAGGHILGGPCSRPSPLP</sequence>
<evidence type="ECO:0000256" key="6">
    <source>
        <dbReference type="ARBA" id="ARBA00023170"/>
    </source>
</evidence>
<feature type="signal peptide" evidence="9">
    <location>
        <begin position="1"/>
        <end position="19"/>
    </location>
</feature>
<name>A0A8C9PNC8_SPEDA</name>
<feature type="region of interest" description="Disordered" evidence="8">
    <location>
        <begin position="298"/>
        <end position="344"/>
    </location>
</feature>
<dbReference type="InterPro" id="IPR013783">
    <property type="entry name" value="Ig-like_fold"/>
</dbReference>
<dbReference type="InterPro" id="IPR036116">
    <property type="entry name" value="FN3_sf"/>
</dbReference>
<keyword evidence="5" id="KW-0472">Membrane</keyword>
<protein>
    <submittedName>
        <fullName evidence="11">Interleukin 21 receptor</fullName>
    </submittedName>
</protein>